<dbReference type="EMBL" id="WBZC01000082">
    <property type="protein sequence ID" value="KAB3529615.1"/>
    <property type="molecule type" value="Genomic_DNA"/>
</dbReference>
<dbReference type="InterPro" id="IPR029052">
    <property type="entry name" value="Metallo-depent_PP-like"/>
</dbReference>
<keyword evidence="7" id="KW-1185">Reference proteome</keyword>
<dbReference type="OrthoDB" id="9800565at2"/>
<evidence type="ECO:0000256" key="3">
    <source>
        <dbReference type="ARBA" id="ARBA00022801"/>
    </source>
</evidence>
<protein>
    <recommendedName>
        <fullName evidence="4">Phosphoesterase</fullName>
        <ecNumber evidence="4">3.1.4.-</ecNumber>
    </recommendedName>
</protein>
<dbReference type="CDD" id="cd00841">
    <property type="entry name" value="MPP_YfcE"/>
    <property type="match status" value="1"/>
</dbReference>
<dbReference type="AlphaFoldDB" id="A0A6I0EY88"/>
<comment type="caution">
    <text evidence="6">The sequence shown here is derived from an EMBL/GenBank/DDBJ whole genome shotgun (WGS) entry which is preliminary data.</text>
</comment>
<comment type="similarity">
    <text evidence="1 4">Belongs to the metallophosphoesterase superfamily. YfcE family.</text>
</comment>
<dbReference type="Proteomes" id="UP000432715">
    <property type="component" value="Unassembled WGS sequence"/>
</dbReference>
<dbReference type="InterPro" id="IPR020935">
    <property type="entry name" value="PdiEstase_YfcE_CS"/>
</dbReference>
<dbReference type="GO" id="GO:0046872">
    <property type="term" value="F:metal ion binding"/>
    <property type="evidence" value="ECO:0007669"/>
    <property type="project" value="UniProtKB-KW"/>
</dbReference>
<evidence type="ECO:0000256" key="2">
    <source>
        <dbReference type="ARBA" id="ARBA00022723"/>
    </source>
</evidence>
<keyword evidence="2 4" id="KW-0479">Metal-binding</keyword>
<dbReference type="Gene3D" id="3.60.21.10">
    <property type="match status" value="1"/>
</dbReference>
<dbReference type="PROSITE" id="PS01269">
    <property type="entry name" value="UPF0025"/>
    <property type="match status" value="1"/>
</dbReference>
<reference evidence="6 7" key="1">
    <citation type="submission" date="2019-10" db="EMBL/GenBank/DDBJ databases">
        <title>Alkaliphilus serpentinus sp. nov. and Alkaliphilus pronyensis sp. nov., two novel anaerobic alkaliphilic species isolated from the serpentinized-hosted hydrothermal field of the Prony Bay (New Caledonia).</title>
        <authorList>
            <person name="Postec A."/>
        </authorList>
    </citation>
    <scope>NUCLEOTIDE SEQUENCE [LARGE SCALE GENOMIC DNA]</scope>
    <source>
        <strain evidence="6 7">LacV</strain>
    </source>
</reference>
<dbReference type="EC" id="3.1.4.-" evidence="4"/>
<proteinExistence type="inferred from homology"/>
<dbReference type="PANTHER" id="PTHR11124">
    <property type="entry name" value="VACUOLAR SORTING PROTEIN VPS29"/>
    <property type="match status" value="1"/>
</dbReference>
<dbReference type="Pfam" id="PF12850">
    <property type="entry name" value="Metallophos_2"/>
    <property type="match status" value="1"/>
</dbReference>
<organism evidence="6 7">
    <name type="scientific">Alkaliphilus pronyensis</name>
    <dbReference type="NCBI Taxonomy" id="1482732"/>
    <lineage>
        <taxon>Bacteria</taxon>
        <taxon>Bacillati</taxon>
        <taxon>Bacillota</taxon>
        <taxon>Clostridia</taxon>
        <taxon>Peptostreptococcales</taxon>
        <taxon>Natronincolaceae</taxon>
        <taxon>Alkaliphilus</taxon>
    </lineage>
</organism>
<sequence>MKKTVLVMGDTHSQFEATEAINKHMKDVDLILHTGDNYKDINHIEGLYNIKIIGVKGNCDWYGKDEEIVLINDKKIFICHGHQYNVKTSLNNIFYKGKEINADVVIFGHTHVPYYIKEKDLIVLNPGSLSFPRNGYPKSFAILEIDKSIEVEFISL</sequence>
<accession>A0A6I0EY88</accession>
<comment type="cofactor">
    <cofactor evidence="4">
        <name>a divalent metal cation</name>
        <dbReference type="ChEBI" id="CHEBI:60240"/>
    </cofactor>
</comment>
<gene>
    <name evidence="6" type="ORF">F8154_14560</name>
</gene>
<dbReference type="NCBIfam" id="TIGR00040">
    <property type="entry name" value="yfcE"/>
    <property type="match status" value="1"/>
</dbReference>
<name>A0A6I0EY88_9FIRM</name>
<feature type="domain" description="Calcineurin-like phosphoesterase" evidence="5">
    <location>
        <begin position="5"/>
        <end position="147"/>
    </location>
</feature>
<dbReference type="InterPro" id="IPR041802">
    <property type="entry name" value="MPP_YfcE"/>
</dbReference>
<evidence type="ECO:0000259" key="5">
    <source>
        <dbReference type="Pfam" id="PF12850"/>
    </source>
</evidence>
<evidence type="ECO:0000313" key="6">
    <source>
        <dbReference type="EMBL" id="KAB3529615.1"/>
    </source>
</evidence>
<keyword evidence="3" id="KW-0378">Hydrolase</keyword>
<evidence type="ECO:0000256" key="4">
    <source>
        <dbReference type="RuleBase" id="RU362039"/>
    </source>
</evidence>
<dbReference type="GO" id="GO:0016787">
    <property type="term" value="F:hydrolase activity"/>
    <property type="evidence" value="ECO:0007669"/>
    <property type="project" value="UniProtKB-UniRule"/>
</dbReference>
<evidence type="ECO:0000256" key="1">
    <source>
        <dbReference type="ARBA" id="ARBA00008950"/>
    </source>
</evidence>
<evidence type="ECO:0000313" key="7">
    <source>
        <dbReference type="Proteomes" id="UP000432715"/>
    </source>
</evidence>
<dbReference type="RefSeq" id="WP_151862344.1">
    <property type="nucleotide sequence ID" value="NZ_WBZC01000082.1"/>
</dbReference>
<dbReference type="InterPro" id="IPR024654">
    <property type="entry name" value="Calcineurin-like_PHP_lpxH"/>
</dbReference>
<dbReference type="InterPro" id="IPR000979">
    <property type="entry name" value="Phosphodiesterase_MJ0936/Vps29"/>
</dbReference>
<dbReference type="SUPFAM" id="SSF56300">
    <property type="entry name" value="Metallo-dependent phosphatases"/>
    <property type="match status" value="1"/>
</dbReference>